<dbReference type="EMBL" id="CAJPEV010001200">
    <property type="protein sequence ID" value="CAG0891320.1"/>
    <property type="molecule type" value="Genomic_DNA"/>
</dbReference>
<dbReference type="EMBL" id="LR900717">
    <property type="protein sequence ID" value="CAD7246659.1"/>
    <property type="molecule type" value="Genomic_DNA"/>
</dbReference>
<reference evidence="1" key="1">
    <citation type="submission" date="2020-11" db="EMBL/GenBank/DDBJ databases">
        <authorList>
            <person name="Tran Van P."/>
        </authorList>
    </citation>
    <scope>NUCLEOTIDE SEQUENCE</scope>
</reference>
<accession>A0A7R8XBT1</accession>
<keyword evidence="2" id="KW-1185">Reference proteome</keyword>
<organism evidence="1">
    <name type="scientific">Darwinula stevensoni</name>
    <dbReference type="NCBI Taxonomy" id="69355"/>
    <lineage>
        <taxon>Eukaryota</taxon>
        <taxon>Metazoa</taxon>
        <taxon>Ecdysozoa</taxon>
        <taxon>Arthropoda</taxon>
        <taxon>Crustacea</taxon>
        <taxon>Oligostraca</taxon>
        <taxon>Ostracoda</taxon>
        <taxon>Podocopa</taxon>
        <taxon>Podocopida</taxon>
        <taxon>Darwinulocopina</taxon>
        <taxon>Darwinuloidea</taxon>
        <taxon>Darwinulidae</taxon>
        <taxon>Darwinula</taxon>
    </lineage>
</organism>
<evidence type="ECO:0000313" key="1">
    <source>
        <dbReference type="EMBL" id="CAD7246659.1"/>
    </source>
</evidence>
<protein>
    <submittedName>
        <fullName evidence="1">Uncharacterized protein</fullName>
    </submittedName>
</protein>
<dbReference type="Proteomes" id="UP000677054">
    <property type="component" value="Unassembled WGS sequence"/>
</dbReference>
<gene>
    <name evidence="1" type="ORF">DSTB1V02_LOCUS6506</name>
</gene>
<name>A0A7R8XBT1_9CRUS</name>
<sequence>MNYSLGAPSVEYNAKYIINA</sequence>
<evidence type="ECO:0000313" key="2">
    <source>
        <dbReference type="Proteomes" id="UP000677054"/>
    </source>
</evidence>
<dbReference type="AlphaFoldDB" id="A0A7R8XBT1"/>
<proteinExistence type="predicted"/>